<dbReference type="Gene3D" id="3.30.70.100">
    <property type="match status" value="1"/>
</dbReference>
<dbReference type="InterPro" id="IPR049142">
    <property type="entry name" value="MS_channel_1st"/>
</dbReference>
<feature type="transmembrane region" description="Helical" evidence="7">
    <location>
        <begin position="20"/>
        <end position="41"/>
    </location>
</feature>
<feature type="transmembrane region" description="Helical" evidence="7">
    <location>
        <begin position="90"/>
        <end position="123"/>
    </location>
</feature>
<keyword evidence="5 7" id="KW-1133">Transmembrane helix</keyword>
<comment type="subunit">
    <text evidence="7">Homoheptamer.</text>
</comment>
<evidence type="ECO:0000259" key="9">
    <source>
        <dbReference type="Pfam" id="PF21082"/>
    </source>
</evidence>
<keyword evidence="7" id="KW-0406">Ion transport</keyword>
<dbReference type="PANTHER" id="PTHR30221">
    <property type="entry name" value="SMALL-CONDUCTANCE MECHANOSENSITIVE CHANNEL"/>
    <property type="match status" value="1"/>
</dbReference>
<dbReference type="SUPFAM" id="SSF82861">
    <property type="entry name" value="Mechanosensitive channel protein MscS (YggB), transmembrane region"/>
    <property type="match status" value="1"/>
</dbReference>
<dbReference type="HOGENOM" id="CLU_037945_1_1_5"/>
<comment type="similarity">
    <text evidence="2 7">Belongs to the MscS (TC 1.A.23) family.</text>
</comment>
<comment type="caution">
    <text evidence="7">Lacks conserved residue(s) required for the propagation of feature annotation.</text>
</comment>
<dbReference type="InterPro" id="IPR010920">
    <property type="entry name" value="LSM_dom_sf"/>
</dbReference>
<dbReference type="Pfam" id="PF21082">
    <property type="entry name" value="MS_channel_3rd"/>
    <property type="match status" value="1"/>
</dbReference>
<name>A7HQ92_PARL1</name>
<dbReference type="Proteomes" id="UP000006377">
    <property type="component" value="Chromosome"/>
</dbReference>
<dbReference type="SUPFAM" id="SSF82689">
    <property type="entry name" value="Mechanosensitive channel protein MscS (YggB), C-terminal domain"/>
    <property type="match status" value="1"/>
</dbReference>
<dbReference type="KEGG" id="pla:Plav_0452"/>
<dbReference type="SUPFAM" id="SSF50182">
    <property type="entry name" value="Sm-like ribonucleoproteins"/>
    <property type="match status" value="1"/>
</dbReference>
<evidence type="ECO:0000256" key="2">
    <source>
        <dbReference type="ARBA" id="ARBA00008017"/>
    </source>
</evidence>
<keyword evidence="7" id="KW-0407">Ion channel</keyword>
<dbReference type="GO" id="GO:0005886">
    <property type="term" value="C:plasma membrane"/>
    <property type="evidence" value="ECO:0007669"/>
    <property type="project" value="UniProtKB-SubCell"/>
</dbReference>
<keyword evidence="7" id="KW-0997">Cell inner membrane</keyword>
<dbReference type="InterPro" id="IPR049278">
    <property type="entry name" value="MS_channel_C"/>
</dbReference>
<dbReference type="AlphaFoldDB" id="A7HQ92"/>
<evidence type="ECO:0000313" key="12">
    <source>
        <dbReference type="Proteomes" id="UP000006377"/>
    </source>
</evidence>
<comment type="subcellular location">
    <subcellularLocation>
        <location evidence="7">Cell inner membrane</location>
        <topology evidence="7">Multi-pass membrane protein</topology>
    </subcellularLocation>
    <subcellularLocation>
        <location evidence="1">Cell membrane</location>
        <topology evidence="1">Multi-pass membrane protein</topology>
    </subcellularLocation>
</comment>
<evidence type="ECO:0000256" key="3">
    <source>
        <dbReference type="ARBA" id="ARBA00022475"/>
    </source>
</evidence>
<comment type="function">
    <text evidence="7">Mechanosensitive channel that participates in the regulation of osmotic pressure changes within the cell, opening in response to stretch forces in the membrane lipid bilayer, without the need for other proteins. Contributes to normal resistance to hypoosmotic shock. Forms an ion channel of 1.0 nanosiemens conductance with a slight preference for anions.</text>
</comment>
<evidence type="ECO:0000256" key="4">
    <source>
        <dbReference type="ARBA" id="ARBA00022692"/>
    </source>
</evidence>
<keyword evidence="4 7" id="KW-0812">Transmembrane</keyword>
<dbReference type="InterPro" id="IPR011014">
    <property type="entry name" value="MscS_channel_TM-2"/>
</dbReference>
<feature type="domain" description="Mechanosensitive ion channel MscS" evidence="8">
    <location>
        <begin position="111"/>
        <end position="176"/>
    </location>
</feature>
<keyword evidence="12" id="KW-1185">Reference proteome</keyword>
<evidence type="ECO:0000259" key="8">
    <source>
        <dbReference type="Pfam" id="PF00924"/>
    </source>
</evidence>
<dbReference type="InterPro" id="IPR006685">
    <property type="entry name" value="MscS_channel_2nd"/>
</dbReference>
<dbReference type="Gene3D" id="1.10.287.1260">
    <property type="match status" value="1"/>
</dbReference>
<keyword evidence="6 7" id="KW-0472">Membrane</keyword>
<feature type="domain" description="Mechanosensitive ion channel transmembrane helices 2/3" evidence="10">
    <location>
        <begin position="68"/>
        <end position="109"/>
    </location>
</feature>
<dbReference type="InterPro" id="IPR045275">
    <property type="entry name" value="MscS_archaea/bacteria_type"/>
</dbReference>
<dbReference type="Gene3D" id="2.30.30.60">
    <property type="match status" value="1"/>
</dbReference>
<evidence type="ECO:0000256" key="1">
    <source>
        <dbReference type="ARBA" id="ARBA00004651"/>
    </source>
</evidence>
<dbReference type="OrthoDB" id="9814206at2"/>
<keyword evidence="3" id="KW-1003">Cell membrane</keyword>
<protein>
    <recommendedName>
        <fullName evidence="7">Small-conductance mechanosensitive channel</fullName>
    </recommendedName>
</protein>
<evidence type="ECO:0000256" key="6">
    <source>
        <dbReference type="ARBA" id="ARBA00023136"/>
    </source>
</evidence>
<keyword evidence="7" id="KW-0813">Transport</keyword>
<evidence type="ECO:0000259" key="10">
    <source>
        <dbReference type="Pfam" id="PF21088"/>
    </source>
</evidence>
<dbReference type="EMBL" id="CP000774">
    <property type="protein sequence ID" value="ABS62075.1"/>
    <property type="molecule type" value="Genomic_DNA"/>
</dbReference>
<dbReference type="Pfam" id="PF00924">
    <property type="entry name" value="MS_channel_2nd"/>
    <property type="match status" value="1"/>
</dbReference>
<dbReference type="PANTHER" id="PTHR30221:SF1">
    <property type="entry name" value="SMALL-CONDUCTANCE MECHANOSENSITIVE CHANNEL"/>
    <property type="match status" value="1"/>
</dbReference>
<feature type="domain" description="Mechanosensitive ion channel MscS C-terminal" evidence="9">
    <location>
        <begin position="184"/>
        <end position="265"/>
    </location>
</feature>
<dbReference type="GO" id="GO:0008381">
    <property type="term" value="F:mechanosensitive monoatomic ion channel activity"/>
    <property type="evidence" value="ECO:0007669"/>
    <property type="project" value="InterPro"/>
</dbReference>
<proteinExistence type="inferred from homology"/>
<organism evidence="11 12">
    <name type="scientific">Parvibaculum lavamentivorans (strain DS-1 / DSM 13023 / NCIMB 13966)</name>
    <dbReference type="NCBI Taxonomy" id="402881"/>
    <lineage>
        <taxon>Bacteria</taxon>
        <taxon>Pseudomonadati</taxon>
        <taxon>Pseudomonadota</taxon>
        <taxon>Alphaproteobacteria</taxon>
        <taxon>Hyphomicrobiales</taxon>
        <taxon>Parvibaculaceae</taxon>
        <taxon>Parvibaculum</taxon>
    </lineage>
</organism>
<gene>
    <name evidence="11" type="ordered locus">Plav_0452</name>
</gene>
<evidence type="ECO:0000256" key="7">
    <source>
        <dbReference type="RuleBase" id="RU369025"/>
    </source>
</evidence>
<evidence type="ECO:0000256" key="5">
    <source>
        <dbReference type="ARBA" id="ARBA00022989"/>
    </source>
</evidence>
<accession>A7HQ92</accession>
<dbReference type="eggNOG" id="COG0668">
    <property type="taxonomic scope" value="Bacteria"/>
</dbReference>
<dbReference type="STRING" id="402881.Plav_0452"/>
<reference evidence="11 12" key="1">
    <citation type="journal article" date="2011" name="Stand. Genomic Sci.">
        <title>Complete genome sequence of Parvibaculum lavamentivorans type strain (DS-1(T)).</title>
        <authorList>
            <person name="Schleheck D."/>
            <person name="Weiss M."/>
            <person name="Pitluck S."/>
            <person name="Bruce D."/>
            <person name="Land M.L."/>
            <person name="Han S."/>
            <person name="Saunders E."/>
            <person name="Tapia R."/>
            <person name="Detter C."/>
            <person name="Brettin T."/>
            <person name="Han J."/>
            <person name="Woyke T."/>
            <person name="Goodwin L."/>
            <person name="Pennacchio L."/>
            <person name="Nolan M."/>
            <person name="Cook A.M."/>
            <person name="Kjelleberg S."/>
            <person name="Thomas T."/>
        </authorList>
    </citation>
    <scope>NUCLEOTIDE SEQUENCE [LARGE SCALE GENOMIC DNA]</scope>
    <source>
        <strain evidence="12">DS-1 / DSM 13023 / NCIMB 13966</strain>
    </source>
</reference>
<evidence type="ECO:0000313" key="11">
    <source>
        <dbReference type="EMBL" id="ABS62075.1"/>
    </source>
</evidence>
<dbReference type="Pfam" id="PF21088">
    <property type="entry name" value="MS_channel_1st"/>
    <property type="match status" value="1"/>
</dbReference>
<sequence length="283" mass="31112">MLDQLPPEVREQLDVLLPLVMERGLGLLSAILILILGLWFAGKLRLWTMRAFARMPQMDEMLQNFFGTIVWYLAIIFTVLAVLAKFGVQTASLIAVLGAAGLAVGLALQGTLANVAAGVMLLIIRPFRAGHYVEVGGIAGTVKSLSLFTTELSTPDNVQIIVPNSDIWGQAIKNYTYHPTRRLDVTFGISYGDNIGKAMGIIRAEIEADARCLAEPEPFTGVLNLGESSVDIVMRVWVANSEYWNVRFDLMQKIKERFDAEGITIPFPARTVYTVNPAKEAAE</sequence>
<dbReference type="InterPro" id="IPR023408">
    <property type="entry name" value="MscS_beta-dom_sf"/>
</dbReference>
<feature type="transmembrane region" description="Helical" evidence="7">
    <location>
        <begin position="62"/>
        <end position="84"/>
    </location>
</feature>
<dbReference type="InterPro" id="IPR011066">
    <property type="entry name" value="MscS_channel_C_sf"/>
</dbReference>
<dbReference type="RefSeq" id="WP_011995366.1">
    <property type="nucleotide sequence ID" value="NC_009719.1"/>
</dbReference>